<dbReference type="Proteomes" id="UP000585474">
    <property type="component" value="Unassembled WGS sequence"/>
</dbReference>
<evidence type="ECO:0000313" key="2">
    <source>
        <dbReference type="Proteomes" id="UP000585474"/>
    </source>
</evidence>
<comment type="caution">
    <text evidence="1">The sequence shown here is derived from an EMBL/GenBank/DDBJ whole genome shotgun (WGS) entry which is preliminary data.</text>
</comment>
<dbReference type="EMBL" id="BJWL01000002">
    <property type="protein sequence ID" value="GFY82607.1"/>
    <property type="molecule type" value="Genomic_DNA"/>
</dbReference>
<name>A0A7J0EAE1_9ERIC</name>
<organism evidence="1 2">
    <name type="scientific">Actinidia rufa</name>
    <dbReference type="NCBI Taxonomy" id="165716"/>
    <lineage>
        <taxon>Eukaryota</taxon>
        <taxon>Viridiplantae</taxon>
        <taxon>Streptophyta</taxon>
        <taxon>Embryophyta</taxon>
        <taxon>Tracheophyta</taxon>
        <taxon>Spermatophyta</taxon>
        <taxon>Magnoliopsida</taxon>
        <taxon>eudicotyledons</taxon>
        <taxon>Gunneridae</taxon>
        <taxon>Pentapetalae</taxon>
        <taxon>asterids</taxon>
        <taxon>Ericales</taxon>
        <taxon>Actinidiaceae</taxon>
        <taxon>Actinidia</taxon>
    </lineage>
</organism>
<accession>A0A7J0EAE1</accession>
<sequence length="121" mass="13853">MTAQGLCLHRRSAAQGAGCVGLRCGLLDCATILDYTRVTMGCWTARLCWIVGYWTALRAAELHDYAGLRVVGYWTARATTSCWIVWLHWTALRLTVLDCWLHCWLSCTRTDWRLRKGWMVA</sequence>
<protein>
    <submittedName>
        <fullName evidence="1">Uncharacterized protein</fullName>
    </submittedName>
</protein>
<proteinExistence type="predicted"/>
<evidence type="ECO:0000313" key="1">
    <source>
        <dbReference type="EMBL" id="GFY82607.1"/>
    </source>
</evidence>
<reference evidence="1 2" key="1">
    <citation type="submission" date="2019-07" db="EMBL/GenBank/DDBJ databases">
        <title>De Novo Assembly of kiwifruit Actinidia rufa.</title>
        <authorList>
            <person name="Sugita-Konishi S."/>
            <person name="Sato K."/>
            <person name="Mori E."/>
            <person name="Abe Y."/>
            <person name="Kisaki G."/>
            <person name="Hamano K."/>
            <person name="Suezawa K."/>
            <person name="Otani M."/>
            <person name="Fukuda T."/>
            <person name="Manabe T."/>
            <person name="Gomi K."/>
            <person name="Tabuchi M."/>
            <person name="Akimitsu K."/>
            <person name="Kataoka I."/>
        </authorList>
    </citation>
    <scope>NUCLEOTIDE SEQUENCE [LARGE SCALE GENOMIC DNA]</scope>
    <source>
        <strain evidence="2">cv. Fuchu</strain>
    </source>
</reference>
<gene>
    <name evidence="1" type="ORF">Acr_02g0008470</name>
</gene>
<dbReference type="AlphaFoldDB" id="A0A7J0EAE1"/>
<keyword evidence="2" id="KW-1185">Reference proteome</keyword>